<dbReference type="eggNOG" id="COG2086">
    <property type="taxonomic scope" value="Bacteria"/>
</dbReference>
<dbReference type="RefSeq" id="WP_038063421.1">
    <property type="nucleotide sequence ID" value="NZ_CP008796.1"/>
</dbReference>
<reference evidence="3 4" key="1">
    <citation type="journal article" date="2015" name="Genome Announc.">
        <title>Genome Sequence of a Sulfate-Reducing Thermophilic Bacterium, Thermodesulfobacterium commune DSM 2178T (Phylum Thermodesulfobacteria).</title>
        <authorList>
            <person name="Bhatnagar S."/>
            <person name="Badger J.H."/>
            <person name="Madupu R."/>
            <person name="Khouri H.M."/>
            <person name="O'Connor E.M."/>
            <person name="Robb F.T."/>
            <person name="Ward N.L."/>
            <person name="Eisen J.A."/>
        </authorList>
    </citation>
    <scope>NUCLEOTIDE SEQUENCE [LARGE SCALE GENOMIC DNA]</scope>
    <source>
        <strain evidence="3 4">DSM 2178</strain>
    </source>
</reference>
<dbReference type="PANTHER" id="PTHR21294:SF17">
    <property type="entry name" value="PROTEIN FIXA"/>
    <property type="match status" value="1"/>
</dbReference>
<dbReference type="InterPro" id="IPR033948">
    <property type="entry name" value="ETF_beta_N"/>
</dbReference>
<dbReference type="InterPro" id="IPR012255">
    <property type="entry name" value="ETF_b"/>
</dbReference>
<organism evidence="3 4">
    <name type="scientific">Thermodesulfobacterium commune DSM 2178</name>
    <dbReference type="NCBI Taxonomy" id="289377"/>
    <lineage>
        <taxon>Bacteria</taxon>
        <taxon>Pseudomonadati</taxon>
        <taxon>Thermodesulfobacteriota</taxon>
        <taxon>Thermodesulfobacteria</taxon>
        <taxon>Thermodesulfobacteriales</taxon>
        <taxon>Thermodesulfobacteriaceae</taxon>
        <taxon>Thermodesulfobacterium</taxon>
    </lineage>
</organism>
<dbReference type="OrthoDB" id="9804960at2"/>
<accession>A0A075WRU9</accession>
<evidence type="ECO:0000313" key="4">
    <source>
        <dbReference type="Proteomes" id="UP000028481"/>
    </source>
</evidence>
<name>A0A075WRU9_9BACT</name>
<sequence length="264" mass="28938">MEKIILCIKGVPKPGTVKVDPSTHTLKRDSLELILNPPDRQAVEMAVRLKENYGLKVTVITMGPPNVIPLLKEVYGIGADEMVLLSDRAFAGADTLATSYVLAEAIKKMSPYSLVLMGLKSIDGETSQVPPETAALLGLPSITNVKTVLKEGNNWVVLRQTEYGEEELEVEPPFVASVLPEAFDYLRPPSLKRLLEVKEKDPLVFTVQDLGLSPERLGLNGSPTQVVDVFEKKFEAKGQVLEGEPSFLVEKLISVLEQKGLIHP</sequence>
<evidence type="ECO:0000313" key="3">
    <source>
        <dbReference type="EMBL" id="AIH03556.1"/>
    </source>
</evidence>
<proteinExistence type="predicted"/>
<dbReference type="PANTHER" id="PTHR21294">
    <property type="entry name" value="ELECTRON TRANSFER FLAVOPROTEIN BETA-SUBUNIT"/>
    <property type="match status" value="1"/>
</dbReference>
<dbReference type="STRING" id="289377.HL41_01215"/>
<dbReference type="HOGENOM" id="CLU_060196_2_1_0"/>
<feature type="domain" description="Electron transfer flavoprotein alpha/beta-subunit N-terminal" evidence="2">
    <location>
        <begin position="23"/>
        <end position="214"/>
    </location>
</feature>
<dbReference type="SMART" id="SM00893">
    <property type="entry name" value="ETF"/>
    <property type="match status" value="1"/>
</dbReference>
<keyword evidence="4" id="KW-1185">Reference proteome</keyword>
<dbReference type="Gene3D" id="3.40.50.620">
    <property type="entry name" value="HUPs"/>
    <property type="match status" value="1"/>
</dbReference>
<evidence type="ECO:0000256" key="1">
    <source>
        <dbReference type="ARBA" id="ARBA00022982"/>
    </source>
</evidence>
<dbReference type="InterPro" id="IPR014730">
    <property type="entry name" value="ETF_a/b_N"/>
</dbReference>
<keyword evidence="1" id="KW-0813">Transport</keyword>
<dbReference type="CDD" id="cd01714">
    <property type="entry name" value="ETF_beta"/>
    <property type="match status" value="1"/>
</dbReference>
<keyword evidence="1" id="KW-0249">Electron transport</keyword>
<dbReference type="InterPro" id="IPR014729">
    <property type="entry name" value="Rossmann-like_a/b/a_fold"/>
</dbReference>
<dbReference type="Pfam" id="PF01012">
    <property type="entry name" value="ETF"/>
    <property type="match status" value="1"/>
</dbReference>
<gene>
    <name evidence="3" type="ORF">HL41_01215</name>
</gene>
<evidence type="ECO:0000259" key="2">
    <source>
        <dbReference type="SMART" id="SM00893"/>
    </source>
</evidence>
<dbReference type="PaxDb" id="289377-HL41_01215"/>
<dbReference type="Proteomes" id="UP000028481">
    <property type="component" value="Chromosome"/>
</dbReference>
<dbReference type="SUPFAM" id="SSF52402">
    <property type="entry name" value="Adenine nucleotide alpha hydrolases-like"/>
    <property type="match status" value="1"/>
</dbReference>
<dbReference type="EMBL" id="CP008796">
    <property type="protein sequence ID" value="AIH03556.1"/>
    <property type="molecule type" value="Genomic_DNA"/>
</dbReference>
<dbReference type="AlphaFoldDB" id="A0A075WRU9"/>
<dbReference type="KEGG" id="tcm:HL41_01215"/>
<dbReference type="PIRSF" id="PIRSF000090">
    <property type="entry name" value="Beta-ETF"/>
    <property type="match status" value="1"/>
</dbReference>
<protein>
    <recommendedName>
        <fullName evidence="2">Electron transfer flavoprotein alpha/beta-subunit N-terminal domain-containing protein</fullName>
    </recommendedName>
</protein>
<dbReference type="GO" id="GO:0009055">
    <property type="term" value="F:electron transfer activity"/>
    <property type="evidence" value="ECO:0007669"/>
    <property type="project" value="InterPro"/>
</dbReference>